<proteinExistence type="predicted"/>
<dbReference type="Proteomes" id="UP000186400">
    <property type="component" value="Unassembled WGS sequence"/>
</dbReference>
<evidence type="ECO:0000313" key="2">
    <source>
        <dbReference type="EMBL" id="SIQ71703.1"/>
    </source>
</evidence>
<organism evidence="2 3">
    <name type="scientific">Alkalispirochaeta americana</name>
    <dbReference type="NCBI Taxonomy" id="159291"/>
    <lineage>
        <taxon>Bacteria</taxon>
        <taxon>Pseudomonadati</taxon>
        <taxon>Spirochaetota</taxon>
        <taxon>Spirochaetia</taxon>
        <taxon>Spirochaetales</taxon>
        <taxon>Spirochaetaceae</taxon>
        <taxon>Alkalispirochaeta</taxon>
    </lineage>
</organism>
<feature type="chain" id="PRO_5013043120" description="Lipoprotein" evidence="1">
    <location>
        <begin position="19"/>
        <end position="222"/>
    </location>
</feature>
<keyword evidence="1" id="KW-0732">Signal</keyword>
<keyword evidence="3" id="KW-1185">Reference proteome</keyword>
<accession>A0A1N6V1D4</accession>
<name>A0A1N6V1D4_9SPIO</name>
<dbReference type="STRING" id="159291.SAMN05920897_11393"/>
<gene>
    <name evidence="2" type="ORF">SAMN05920897_11393</name>
</gene>
<dbReference type="AlphaFoldDB" id="A0A1N6V1D4"/>
<evidence type="ECO:0000256" key="1">
    <source>
        <dbReference type="SAM" id="SignalP"/>
    </source>
</evidence>
<dbReference type="RefSeq" id="WP_143559211.1">
    <property type="nucleotide sequence ID" value="NZ_FTMS01000013.1"/>
</dbReference>
<evidence type="ECO:0008006" key="4">
    <source>
        <dbReference type="Google" id="ProtNLM"/>
    </source>
</evidence>
<feature type="signal peptide" evidence="1">
    <location>
        <begin position="1"/>
        <end position="18"/>
    </location>
</feature>
<protein>
    <recommendedName>
        <fullName evidence="4">Lipoprotein</fullName>
    </recommendedName>
</protein>
<reference evidence="3" key="1">
    <citation type="submission" date="2017-01" db="EMBL/GenBank/DDBJ databases">
        <authorList>
            <person name="Varghese N."/>
            <person name="Submissions S."/>
        </authorList>
    </citation>
    <scope>NUCLEOTIDE SEQUENCE [LARGE SCALE GENOMIC DNA]</scope>
    <source>
        <strain evidence="3">ASpG1</strain>
    </source>
</reference>
<dbReference type="EMBL" id="FTMS01000013">
    <property type="protein sequence ID" value="SIQ71703.1"/>
    <property type="molecule type" value="Genomic_DNA"/>
</dbReference>
<evidence type="ECO:0000313" key="3">
    <source>
        <dbReference type="Proteomes" id="UP000186400"/>
    </source>
</evidence>
<dbReference type="OrthoDB" id="9914326at2"/>
<sequence length="222" mass="23924">MVCAGFLAVLAVSGCSSADPEIMQMEISIVASCPDVRGSVEERLMVFADIHDPDGPEDVAWMVVEFPDQGFGWELSGQDLEHHHRDDRHWFGSPGLVFPGTATLPRGPLRVTVGDYSGRTVEMEQILPRPPGVSGCGTFPRLKTDSASEAGFSLVPASGGGRHFVRTDRGVLEFQGDLSGPAPLGADFRDFVGDQEFFLLAQAGPALWLESGPWHSDRGLDD</sequence>